<dbReference type="Proteomes" id="UP000199556">
    <property type="component" value="Unassembled WGS sequence"/>
</dbReference>
<dbReference type="PIRSF" id="PIRSF006076">
    <property type="entry name" value="OM_assembly_OMP85"/>
    <property type="match status" value="1"/>
</dbReference>
<dbReference type="NCBIfam" id="TIGR03303">
    <property type="entry name" value="OM_YaeT"/>
    <property type="match status" value="1"/>
</dbReference>
<comment type="subcellular location">
    <subcellularLocation>
        <location evidence="8">Cell outer membrane</location>
    </subcellularLocation>
    <subcellularLocation>
        <location evidence="1">Membrane</location>
    </subcellularLocation>
</comment>
<feature type="domain" description="POTRA" evidence="10">
    <location>
        <begin position="355"/>
        <end position="429"/>
    </location>
</feature>
<feature type="domain" description="POTRA" evidence="10">
    <location>
        <begin position="274"/>
        <end position="352"/>
    </location>
</feature>
<evidence type="ECO:0000256" key="9">
    <source>
        <dbReference type="NCBIfam" id="TIGR03303"/>
    </source>
</evidence>
<dbReference type="Pfam" id="PF01103">
    <property type="entry name" value="Omp85"/>
    <property type="match status" value="1"/>
</dbReference>
<comment type="subunit">
    <text evidence="8">Part of the Bam complex.</text>
</comment>
<dbReference type="GO" id="GO:1990063">
    <property type="term" value="C:Bam protein complex"/>
    <property type="evidence" value="ECO:0007669"/>
    <property type="project" value="TreeGrafter"/>
</dbReference>
<comment type="function">
    <text evidence="8">Part of the outer membrane protein assembly complex, which is involved in assembly and insertion of beta-barrel proteins into the outer membrane.</text>
</comment>
<dbReference type="GO" id="GO:0043165">
    <property type="term" value="P:Gram-negative-bacterium-type cell outer membrane assembly"/>
    <property type="evidence" value="ECO:0007669"/>
    <property type="project" value="UniProtKB-UniRule"/>
</dbReference>
<dbReference type="RefSeq" id="WP_090485596.1">
    <property type="nucleotide sequence ID" value="NZ_FOUO01000009.1"/>
</dbReference>
<sequence>MSPEVQRLIAGAGLVLSIVAPASLHAEEEGRFVIGDIRVEGLERITPGTVYSYLPLKVGDTFDPGRSPQVIQTLYETGFFSDVRLSRRDDTLVVRVEERPAINEVRISGNRDIKTEQLEEALRQVGLDRGRVFNRGVLERLKNELLQQYFARGKYNVQVDVEVEPLERNRVDVIIDIAEGQVARIRDIRVVGNETYSDETILDRFESGNAPWYNPFSRRDQYSKQRLSGDLERLRSLYLDSGFLNFNLDSTQVTLTPDFKDLYVTINVQEGEQYRIREVKLAGELIVAEDELRELLQVEAGDIFSRRRVTESAEALTRRLGDEGYAFANVNPIPEVDEENGEVDLTFFVDPGQRVYVRRIHFNGNDRTRDEVLRREMRQMEAGWYDASRVERSRVRLQRLPYIQDVNVETRRVPGSSNQVDLDITVEERLSGNFMIGAGYSQSDGVLLNMSLSEDNFLGSGNSVSVTLNNSQVNTVYSLSYMNPYYTLDGISRGFNLYYRETDAYEADISRYSSDRFGADISYGIPLTEYDTFRITPGIEGVDVITSDYTPDEIFDYLDREGNDYQLYTLGASLSHDTRNRTVFAEKGNLQRLGLDLSLPGSDLEYYKLSYRNQHYLPLRERLVLRLSGEVAYGDAYGDTSDLPFFEKYFAGGYRSVRGFEDYTLGAPGTRDSEGDPYGGNFRLLGGAELIFPPPFMQEADNMRMSIFLDAGQVYPTYEDFEAGEIRFSTGVGWTWLSPVGALTFSLAEALNDKPDDELQTFQFNIGASF</sequence>
<evidence type="ECO:0000259" key="10">
    <source>
        <dbReference type="PROSITE" id="PS51779"/>
    </source>
</evidence>
<keyword evidence="6 8" id="KW-0472">Membrane</keyword>
<keyword evidence="5 8" id="KW-0677">Repeat</keyword>
<dbReference type="STRING" id="195064.SAMN05421721_10936"/>
<evidence type="ECO:0000256" key="8">
    <source>
        <dbReference type="HAMAP-Rule" id="MF_01430"/>
    </source>
</evidence>
<dbReference type="Gene3D" id="3.10.20.310">
    <property type="entry name" value="membrane protein fhac"/>
    <property type="match status" value="5"/>
</dbReference>
<evidence type="ECO:0000313" key="12">
    <source>
        <dbReference type="Proteomes" id="UP000199556"/>
    </source>
</evidence>
<accession>A0A1I4RRQ1</accession>
<name>A0A1I4RRQ1_ECTMO</name>
<evidence type="ECO:0000256" key="7">
    <source>
        <dbReference type="ARBA" id="ARBA00023237"/>
    </source>
</evidence>
<dbReference type="Gene3D" id="2.40.160.50">
    <property type="entry name" value="membrane protein fhac: a member of the omp85/tpsb transporter family"/>
    <property type="match status" value="1"/>
</dbReference>
<dbReference type="AlphaFoldDB" id="A0A1I4RRQ1"/>
<keyword evidence="3 8" id="KW-0812">Transmembrane</keyword>
<keyword evidence="4 8" id="KW-0732">Signal</keyword>
<evidence type="ECO:0000256" key="4">
    <source>
        <dbReference type="ARBA" id="ARBA00022729"/>
    </source>
</evidence>
<dbReference type="PANTHER" id="PTHR12815:SF23">
    <property type="entry name" value="OUTER MEMBRANE PROTEIN ASSEMBLY FACTOR BAMA"/>
    <property type="match status" value="1"/>
</dbReference>
<evidence type="ECO:0000256" key="5">
    <source>
        <dbReference type="ARBA" id="ARBA00022737"/>
    </source>
</evidence>
<dbReference type="HAMAP" id="MF_01430">
    <property type="entry name" value="OM_assembly_BamA"/>
    <property type="match status" value="1"/>
</dbReference>
<dbReference type="InterPro" id="IPR010827">
    <property type="entry name" value="BamA/TamA_POTRA"/>
</dbReference>
<keyword evidence="7 8" id="KW-0998">Cell outer membrane</keyword>
<reference evidence="11 12" key="1">
    <citation type="submission" date="2016-10" db="EMBL/GenBank/DDBJ databases">
        <authorList>
            <person name="de Groot N.N."/>
        </authorList>
    </citation>
    <scope>NUCLEOTIDE SEQUENCE [LARGE SCALE GENOMIC DNA]</scope>
    <source>
        <strain evidence="11 12">DSM 4180</strain>
    </source>
</reference>
<dbReference type="GO" id="GO:0051205">
    <property type="term" value="P:protein insertion into membrane"/>
    <property type="evidence" value="ECO:0007669"/>
    <property type="project" value="UniProtKB-UniRule"/>
</dbReference>
<feature type="domain" description="POTRA" evidence="10">
    <location>
        <begin position="183"/>
        <end position="271"/>
    </location>
</feature>
<proteinExistence type="inferred from homology"/>
<dbReference type="InterPro" id="IPR023707">
    <property type="entry name" value="OM_assembly_BamA"/>
</dbReference>
<feature type="domain" description="POTRA" evidence="10">
    <location>
        <begin position="100"/>
        <end position="180"/>
    </location>
</feature>
<dbReference type="PANTHER" id="PTHR12815">
    <property type="entry name" value="SORTING AND ASSEMBLY MACHINERY SAMM50 PROTEIN FAMILY MEMBER"/>
    <property type="match status" value="1"/>
</dbReference>
<evidence type="ECO:0000256" key="2">
    <source>
        <dbReference type="ARBA" id="ARBA00022452"/>
    </source>
</evidence>
<dbReference type="PROSITE" id="PS51779">
    <property type="entry name" value="POTRA"/>
    <property type="match status" value="5"/>
</dbReference>
<evidence type="ECO:0000256" key="1">
    <source>
        <dbReference type="ARBA" id="ARBA00004370"/>
    </source>
</evidence>
<evidence type="ECO:0000256" key="3">
    <source>
        <dbReference type="ARBA" id="ARBA00022692"/>
    </source>
</evidence>
<comment type="similarity">
    <text evidence="8">Belongs to the BamA family.</text>
</comment>
<dbReference type="InterPro" id="IPR034746">
    <property type="entry name" value="POTRA"/>
</dbReference>
<keyword evidence="2 8" id="KW-1134">Transmembrane beta strand</keyword>
<dbReference type="InterPro" id="IPR000184">
    <property type="entry name" value="Bac_surfAg_D15"/>
</dbReference>
<dbReference type="InterPro" id="IPR039910">
    <property type="entry name" value="D15-like"/>
</dbReference>
<organism evidence="11 12">
    <name type="scientific">Ectothiorhodospira mobilis</name>
    <dbReference type="NCBI Taxonomy" id="195064"/>
    <lineage>
        <taxon>Bacteria</taxon>
        <taxon>Pseudomonadati</taxon>
        <taxon>Pseudomonadota</taxon>
        <taxon>Gammaproteobacteria</taxon>
        <taxon>Chromatiales</taxon>
        <taxon>Ectothiorhodospiraceae</taxon>
        <taxon>Ectothiorhodospira</taxon>
    </lineage>
</organism>
<protein>
    <recommendedName>
        <fullName evidence="8 9">Outer membrane protein assembly factor BamA</fullName>
    </recommendedName>
</protein>
<gene>
    <name evidence="8" type="primary">bamA</name>
    <name evidence="11" type="ORF">SAMN05421721_10936</name>
</gene>
<evidence type="ECO:0000313" key="11">
    <source>
        <dbReference type="EMBL" id="SFM54670.1"/>
    </source>
</evidence>
<evidence type="ECO:0000256" key="6">
    <source>
        <dbReference type="ARBA" id="ARBA00023136"/>
    </source>
</evidence>
<dbReference type="OrthoDB" id="9803054at2"/>
<dbReference type="Pfam" id="PF07244">
    <property type="entry name" value="POTRA"/>
    <property type="match status" value="5"/>
</dbReference>
<keyword evidence="12" id="KW-1185">Reference proteome</keyword>
<dbReference type="EMBL" id="FOUO01000009">
    <property type="protein sequence ID" value="SFM54670.1"/>
    <property type="molecule type" value="Genomic_DNA"/>
</dbReference>
<feature type="domain" description="POTRA" evidence="10">
    <location>
        <begin position="32"/>
        <end position="99"/>
    </location>
</feature>